<keyword evidence="1 2" id="KW-0732">Signal</keyword>
<feature type="domain" description="Solute-binding protein family 3/N-terminal" evidence="3">
    <location>
        <begin position="42"/>
        <end position="264"/>
    </location>
</feature>
<evidence type="ECO:0000256" key="2">
    <source>
        <dbReference type="SAM" id="SignalP"/>
    </source>
</evidence>
<evidence type="ECO:0000259" key="3">
    <source>
        <dbReference type="SMART" id="SM00062"/>
    </source>
</evidence>
<proteinExistence type="predicted"/>
<dbReference type="PANTHER" id="PTHR35936:SF17">
    <property type="entry name" value="ARGININE-BINDING EXTRACELLULAR PROTEIN ARTP"/>
    <property type="match status" value="1"/>
</dbReference>
<accession>A0A6N6VY84</accession>
<comment type="caution">
    <text evidence="4">The sequence shown here is derived from an EMBL/GenBank/DDBJ whole genome shotgun (WGS) entry which is preliminary data.</text>
</comment>
<dbReference type="EMBL" id="WFLM01000002">
    <property type="protein sequence ID" value="KAB8039766.1"/>
    <property type="molecule type" value="Genomic_DNA"/>
</dbReference>
<name>A0A6N6VY84_9BACT</name>
<evidence type="ECO:0000313" key="5">
    <source>
        <dbReference type="Proteomes" id="UP000437748"/>
    </source>
</evidence>
<dbReference type="AlphaFoldDB" id="A0A6N6VY84"/>
<sequence>MKGTNMAIKLLKLASCLLFLHFGLAQAEEQLSEKDSKKNIASFKVCTTGGFIPFSSYSNGGWEGFDIDMMKDFSSYLKSKLEIINYNIDGIIPALNTKKCDMIAAGLTITEERKKSILFSDPYFTSGIVYLFKKNNTLISEIKSPEDLNNPKIKVGVKLGTTNDFYAAKNLNKSIILKFNEYGDVINAVRNNKVDTIIIDLSYGVSIEKKFPGVFDYKNTDSNNEHFGVAGRIKDKVLIKKFNEFLKQWKSSGKYDQTFKKYFN</sequence>
<gene>
    <name evidence="4" type="ORF">GCL60_05745</name>
</gene>
<dbReference type="SUPFAM" id="SSF53850">
    <property type="entry name" value="Periplasmic binding protein-like II"/>
    <property type="match status" value="1"/>
</dbReference>
<evidence type="ECO:0000256" key="1">
    <source>
        <dbReference type="ARBA" id="ARBA00022729"/>
    </source>
</evidence>
<keyword evidence="5" id="KW-1185">Reference proteome</keyword>
<feature type="signal peptide" evidence="2">
    <location>
        <begin position="1"/>
        <end position="27"/>
    </location>
</feature>
<dbReference type="Gene3D" id="3.40.190.10">
    <property type="entry name" value="Periplasmic binding protein-like II"/>
    <property type="match status" value="2"/>
</dbReference>
<evidence type="ECO:0000313" key="4">
    <source>
        <dbReference type="EMBL" id="KAB8039766.1"/>
    </source>
</evidence>
<organism evidence="4 5">
    <name type="scientific">Silvanigrella paludirubra</name>
    <dbReference type="NCBI Taxonomy" id="2499159"/>
    <lineage>
        <taxon>Bacteria</taxon>
        <taxon>Pseudomonadati</taxon>
        <taxon>Bdellovibrionota</taxon>
        <taxon>Oligoflexia</taxon>
        <taxon>Silvanigrellales</taxon>
        <taxon>Silvanigrellaceae</taxon>
        <taxon>Silvanigrella</taxon>
    </lineage>
</organism>
<feature type="chain" id="PRO_5026921172" evidence="2">
    <location>
        <begin position="28"/>
        <end position="264"/>
    </location>
</feature>
<reference evidence="4 5" key="1">
    <citation type="submission" date="2019-10" db="EMBL/GenBank/DDBJ databases">
        <title>New species of Slilvanegrellaceae.</title>
        <authorList>
            <person name="Pitt A."/>
            <person name="Hahn M.W."/>
        </authorList>
    </citation>
    <scope>NUCLEOTIDE SEQUENCE [LARGE SCALE GENOMIC DNA]</scope>
    <source>
        <strain evidence="4 5">SP-Ram-0.45-NSY-1</strain>
    </source>
</reference>
<dbReference type="InterPro" id="IPR001638">
    <property type="entry name" value="Solute-binding_3/MltF_N"/>
</dbReference>
<dbReference type="Pfam" id="PF00497">
    <property type="entry name" value="SBP_bac_3"/>
    <property type="match status" value="1"/>
</dbReference>
<dbReference type="PANTHER" id="PTHR35936">
    <property type="entry name" value="MEMBRANE-BOUND LYTIC MUREIN TRANSGLYCOSYLASE F"/>
    <property type="match status" value="1"/>
</dbReference>
<protein>
    <submittedName>
        <fullName evidence="4">Transporter substrate-binding domain-containing protein</fullName>
    </submittedName>
</protein>
<dbReference type="Proteomes" id="UP000437748">
    <property type="component" value="Unassembled WGS sequence"/>
</dbReference>
<dbReference type="SMART" id="SM00062">
    <property type="entry name" value="PBPb"/>
    <property type="match status" value="1"/>
</dbReference>